<gene>
    <name evidence="1" type="ORF">DNJ73_08480</name>
</gene>
<dbReference type="AlphaFoldDB" id="A0A318R1T5"/>
<proteinExistence type="predicted"/>
<evidence type="ECO:0000313" key="2">
    <source>
        <dbReference type="Proteomes" id="UP000247807"/>
    </source>
</evidence>
<dbReference type="Proteomes" id="UP000247807">
    <property type="component" value="Unassembled WGS sequence"/>
</dbReference>
<protein>
    <submittedName>
        <fullName evidence="1">Uncharacterized protein</fullName>
    </submittedName>
</protein>
<organism evidence="1 2">
    <name type="scientific">Prochlorococcus marinus XMU1408</name>
    <dbReference type="NCBI Taxonomy" id="2213228"/>
    <lineage>
        <taxon>Bacteria</taxon>
        <taxon>Bacillati</taxon>
        <taxon>Cyanobacteriota</taxon>
        <taxon>Cyanophyceae</taxon>
        <taxon>Synechococcales</taxon>
        <taxon>Prochlorococcaceae</taxon>
        <taxon>Prochlorococcus</taxon>
    </lineage>
</organism>
<comment type="caution">
    <text evidence="1">The sequence shown here is derived from an EMBL/GenBank/DDBJ whole genome shotgun (WGS) entry which is preliminary data.</text>
</comment>
<dbReference type="RefSeq" id="WP_158467279.1">
    <property type="nucleotide sequence ID" value="NZ_QJUE01000006.1"/>
</dbReference>
<evidence type="ECO:0000313" key="1">
    <source>
        <dbReference type="EMBL" id="PYE00575.1"/>
    </source>
</evidence>
<sequence>MRTQGIYINVSRRNDDLPEMIEEYSEKFNLSKADTVAEILRAYPKLIAYKQKVMEEESRSFGRMFSNAV</sequence>
<dbReference type="EMBL" id="QJUE01000006">
    <property type="protein sequence ID" value="PYE00575.1"/>
    <property type="molecule type" value="Genomic_DNA"/>
</dbReference>
<reference evidence="1 2" key="1">
    <citation type="journal article" date="2018" name="Appl. Environ. Microbiol.">
        <title>Genome rearrangement shapes Prochlorococcus ecological adaptation.</title>
        <authorList>
            <person name="Yan W."/>
            <person name="Wei S."/>
            <person name="Wang Q."/>
            <person name="Xiao X."/>
            <person name="Zeng Q."/>
            <person name="Jiao N."/>
            <person name="Zhang R."/>
        </authorList>
    </citation>
    <scope>NUCLEOTIDE SEQUENCE [LARGE SCALE GENOMIC DNA]</scope>
    <source>
        <strain evidence="1 2">XMU1408</strain>
    </source>
</reference>
<name>A0A318R1T5_PROMR</name>
<accession>A0A318R1T5</accession>